<dbReference type="GO" id="GO:0050074">
    <property type="term" value="F:malate-CoA ligase activity"/>
    <property type="evidence" value="ECO:0007669"/>
    <property type="project" value="UniProtKB-EC"/>
</dbReference>
<dbReference type="GO" id="GO:0005829">
    <property type="term" value="C:cytosol"/>
    <property type="evidence" value="ECO:0007669"/>
    <property type="project" value="TreeGrafter"/>
</dbReference>
<dbReference type="GO" id="GO:0006099">
    <property type="term" value="P:tricarboxylic acid cycle"/>
    <property type="evidence" value="ECO:0007669"/>
    <property type="project" value="UniProtKB-UniRule"/>
</dbReference>
<proteinExistence type="inferred from homology"/>
<dbReference type="InterPro" id="IPR005809">
    <property type="entry name" value="Succ_CoA_ligase-like_bsu"/>
</dbReference>
<comment type="cofactor">
    <cofactor evidence="10">
        <name>Mg(2+)</name>
        <dbReference type="ChEBI" id="CHEBI:18420"/>
    </cofactor>
    <text evidence="10">Binds 1 Mg(2+) ion per subunit.</text>
</comment>
<evidence type="ECO:0000256" key="8">
    <source>
        <dbReference type="ARBA" id="ARBA00052241"/>
    </source>
</evidence>
<dbReference type="PIRSF" id="PIRSF001554">
    <property type="entry name" value="SucCS_beta"/>
    <property type="match status" value="1"/>
</dbReference>
<keyword evidence="6 10" id="KW-0067">ATP-binding</keyword>
<evidence type="ECO:0000256" key="1">
    <source>
        <dbReference type="ARBA" id="ARBA00009182"/>
    </source>
</evidence>
<feature type="domain" description="ATP-grasp" evidence="11">
    <location>
        <begin position="9"/>
        <end position="227"/>
    </location>
</feature>
<keyword evidence="13" id="KW-1185">Reference proteome</keyword>
<feature type="binding site" evidence="10">
    <location>
        <begin position="53"/>
        <end position="55"/>
    </location>
    <ligand>
        <name>ATP</name>
        <dbReference type="ChEBI" id="CHEBI:30616"/>
    </ligand>
</feature>
<dbReference type="GO" id="GO:0005524">
    <property type="term" value="F:ATP binding"/>
    <property type="evidence" value="ECO:0007669"/>
    <property type="project" value="UniProtKB-UniRule"/>
</dbReference>
<evidence type="ECO:0000256" key="2">
    <source>
        <dbReference type="ARBA" id="ARBA00022532"/>
    </source>
</evidence>
<dbReference type="InterPro" id="IPR005811">
    <property type="entry name" value="SUCC_ACL_C"/>
</dbReference>
<dbReference type="InterPro" id="IPR011761">
    <property type="entry name" value="ATP-grasp"/>
</dbReference>
<dbReference type="Proteomes" id="UP000593594">
    <property type="component" value="Chromosome"/>
</dbReference>
<dbReference type="FunFam" id="3.30.470.20:FF:000002">
    <property type="entry name" value="Succinate--CoA ligase [ADP-forming] subunit beta"/>
    <property type="match status" value="1"/>
</dbReference>
<dbReference type="NCBIfam" id="TIGR01016">
    <property type="entry name" value="sucCoAbeta"/>
    <property type="match status" value="1"/>
</dbReference>
<dbReference type="Pfam" id="PF08442">
    <property type="entry name" value="ATP-grasp_2"/>
    <property type="match status" value="1"/>
</dbReference>
<dbReference type="FunFam" id="3.30.1490.20:FF:000002">
    <property type="entry name" value="Succinate--CoA ligase [ADP-forming] subunit beta"/>
    <property type="match status" value="1"/>
</dbReference>
<keyword evidence="3 10" id="KW-0436">Ligase</keyword>
<evidence type="ECO:0000256" key="3">
    <source>
        <dbReference type="ARBA" id="ARBA00022598"/>
    </source>
</evidence>
<dbReference type="InterPro" id="IPR017866">
    <property type="entry name" value="Succ-CoA_synthase_bsu_CS"/>
</dbReference>
<dbReference type="PROSITE" id="PS50975">
    <property type="entry name" value="ATP_GRASP"/>
    <property type="match status" value="1"/>
</dbReference>
<comment type="catalytic activity">
    <reaction evidence="8">
        <text>(S)-malate + ATP + CoA = (S)-malyl-CoA + ADP + phosphate</text>
        <dbReference type="Rhea" id="RHEA:26193"/>
        <dbReference type="ChEBI" id="CHEBI:15589"/>
        <dbReference type="ChEBI" id="CHEBI:30616"/>
        <dbReference type="ChEBI" id="CHEBI:43474"/>
        <dbReference type="ChEBI" id="CHEBI:57287"/>
        <dbReference type="ChEBI" id="CHEBI:57317"/>
        <dbReference type="ChEBI" id="CHEBI:456216"/>
        <dbReference type="EC" id="6.2.1.9"/>
    </reaction>
</comment>
<dbReference type="EMBL" id="CP058214">
    <property type="protein sequence ID" value="QPC42597.1"/>
    <property type="molecule type" value="Genomic_DNA"/>
</dbReference>
<dbReference type="PROSITE" id="PS01217">
    <property type="entry name" value="SUCCINYL_COA_LIG_3"/>
    <property type="match status" value="1"/>
</dbReference>
<evidence type="ECO:0000256" key="6">
    <source>
        <dbReference type="ARBA" id="ARBA00022840"/>
    </source>
</evidence>
<dbReference type="AlphaFoldDB" id="A0A7S8HBG1"/>
<comment type="function">
    <text evidence="10">Succinyl-CoA synthetase functions in the citric acid cycle (TCA), coupling the hydrolysis of succinyl-CoA to the synthesis of either ATP or GTP and thus represents the only step of substrate-level phosphorylation in the TCA. The beta subunit provides nucleotide specificity of the enzyme and binds the substrate succinate, while the binding sites for coenzyme A and phosphate are found in the alpha subunit.</text>
</comment>
<evidence type="ECO:0000256" key="4">
    <source>
        <dbReference type="ARBA" id="ARBA00022723"/>
    </source>
</evidence>
<evidence type="ECO:0000256" key="9">
    <source>
        <dbReference type="ARBA" id="ARBA00060690"/>
    </source>
</evidence>
<accession>A0A7S8HBG1</accession>
<dbReference type="FunFam" id="3.40.50.261:FF:000001">
    <property type="entry name" value="Succinate--CoA ligase [ADP-forming] subunit beta"/>
    <property type="match status" value="1"/>
</dbReference>
<keyword evidence="4 10" id="KW-0479">Metal-binding</keyword>
<comment type="similarity">
    <text evidence="1 10">Belongs to the succinate/malate CoA ligase beta subunit family.</text>
</comment>
<protein>
    <recommendedName>
        <fullName evidence="10">Succinate--CoA ligase [ADP-forming] subunit beta</fullName>
        <ecNumber evidence="10">6.2.1.5</ecNumber>
    </recommendedName>
    <alternativeName>
        <fullName evidence="10">Succinyl-CoA synthetase subunit beta</fullName>
        <shortName evidence="10">SCS-beta</shortName>
    </alternativeName>
</protein>
<feature type="binding site" evidence="10">
    <location>
        <position position="199"/>
    </location>
    <ligand>
        <name>Mg(2+)</name>
        <dbReference type="ChEBI" id="CHEBI:18420"/>
    </ligand>
</feature>
<comment type="subunit">
    <text evidence="10">Heterotetramer of two alpha and two beta subunits.</text>
</comment>
<dbReference type="GO" id="GO:0006104">
    <property type="term" value="P:succinyl-CoA metabolic process"/>
    <property type="evidence" value="ECO:0007669"/>
    <property type="project" value="TreeGrafter"/>
</dbReference>
<dbReference type="RefSeq" id="WP_213163832.1">
    <property type="nucleotide sequence ID" value="NZ_CP058214.1"/>
</dbReference>
<dbReference type="KEGG" id="kmn:HW532_07715"/>
<evidence type="ECO:0000256" key="7">
    <source>
        <dbReference type="ARBA" id="ARBA00022842"/>
    </source>
</evidence>
<evidence type="ECO:0000256" key="5">
    <source>
        <dbReference type="ARBA" id="ARBA00022741"/>
    </source>
</evidence>
<organism evidence="12 13">
    <name type="scientific">Kaustia mangrovi</name>
    <dbReference type="NCBI Taxonomy" id="2593653"/>
    <lineage>
        <taxon>Bacteria</taxon>
        <taxon>Pseudomonadati</taxon>
        <taxon>Pseudomonadota</taxon>
        <taxon>Alphaproteobacteria</taxon>
        <taxon>Hyphomicrobiales</taxon>
        <taxon>Parvibaculaceae</taxon>
        <taxon>Kaustia</taxon>
    </lineage>
</organism>
<feature type="binding site" evidence="10">
    <location>
        <position position="46"/>
    </location>
    <ligand>
        <name>ATP</name>
        <dbReference type="ChEBI" id="CHEBI:30616"/>
    </ligand>
</feature>
<dbReference type="SUPFAM" id="SSF52210">
    <property type="entry name" value="Succinyl-CoA synthetase domains"/>
    <property type="match status" value="1"/>
</dbReference>
<dbReference type="Gene3D" id="3.40.50.261">
    <property type="entry name" value="Succinyl-CoA synthetase domains"/>
    <property type="match status" value="1"/>
</dbReference>
<dbReference type="HAMAP" id="MF_00558">
    <property type="entry name" value="Succ_CoA_beta"/>
    <property type="match status" value="1"/>
</dbReference>
<comment type="pathway">
    <text evidence="9">One-carbon metabolism; formaldehyde assimilation via serine pathway.</text>
</comment>
<dbReference type="PANTHER" id="PTHR11815:SF10">
    <property type="entry name" value="SUCCINATE--COA LIGASE [GDP-FORMING] SUBUNIT BETA, MITOCHONDRIAL"/>
    <property type="match status" value="1"/>
</dbReference>
<keyword evidence="7 10" id="KW-0460">Magnesium</keyword>
<dbReference type="Gene3D" id="3.30.1490.20">
    <property type="entry name" value="ATP-grasp fold, A domain"/>
    <property type="match status" value="1"/>
</dbReference>
<dbReference type="GO" id="GO:0000287">
    <property type="term" value="F:magnesium ion binding"/>
    <property type="evidence" value="ECO:0007669"/>
    <property type="project" value="UniProtKB-UniRule"/>
</dbReference>
<name>A0A7S8HBG1_9HYPH</name>
<dbReference type="EC" id="6.2.1.5" evidence="10"/>
<evidence type="ECO:0000256" key="10">
    <source>
        <dbReference type="HAMAP-Rule" id="MF_00558"/>
    </source>
</evidence>
<keyword evidence="5 10" id="KW-0547">Nucleotide-binding</keyword>
<gene>
    <name evidence="10 12" type="primary">sucC</name>
    <name evidence="12" type="ORF">HW532_07715</name>
</gene>
<reference evidence="12 13" key="1">
    <citation type="submission" date="2020-06" db="EMBL/GenBank/DDBJ databases">
        <title>Genome sequence of 2 isolates from Red Sea Mangroves.</title>
        <authorList>
            <person name="Sefrji F."/>
            <person name="Michoud G."/>
            <person name="Merlino G."/>
            <person name="Daffonchio D."/>
        </authorList>
    </citation>
    <scope>NUCLEOTIDE SEQUENCE [LARGE SCALE GENOMIC DNA]</scope>
    <source>
        <strain evidence="12 13">R1DC25</strain>
    </source>
</reference>
<dbReference type="InterPro" id="IPR013650">
    <property type="entry name" value="ATP-grasp_succ-CoA_synth-type"/>
</dbReference>
<dbReference type="InterPro" id="IPR013815">
    <property type="entry name" value="ATP_grasp_subdomain_1"/>
</dbReference>
<dbReference type="Gene3D" id="3.30.470.20">
    <property type="entry name" value="ATP-grasp fold, B domain"/>
    <property type="match status" value="1"/>
</dbReference>
<evidence type="ECO:0000313" key="12">
    <source>
        <dbReference type="EMBL" id="QPC42597.1"/>
    </source>
</evidence>
<dbReference type="Pfam" id="PF00549">
    <property type="entry name" value="Ligase_CoA"/>
    <property type="match status" value="1"/>
</dbReference>
<dbReference type="GO" id="GO:0042709">
    <property type="term" value="C:succinate-CoA ligase complex"/>
    <property type="evidence" value="ECO:0007669"/>
    <property type="project" value="TreeGrafter"/>
</dbReference>
<dbReference type="UniPathway" id="UPA00223">
    <property type="reaction ID" value="UER00999"/>
</dbReference>
<comment type="catalytic activity">
    <reaction evidence="10">
        <text>succinate + ATP + CoA = succinyl-CoA + ADP + phosphate</text>
        <dbReference type="Rhea" id="RHEA:17661"/>
        <dbReference type="ChEBI" id="CHEBI:30031"/>
        <dbReference type="ChEBI" id="CHEBI:30616"/>
        <dbReference type="ChEBI" id="CHEBI:43474"/>
        <dbReference type="ChEBI" id="CHEBI:57287"/>
        <dbReference type="ChEBI" id="CHEBI:57292"/>
        <dbReference type="ChEBI" id="CHEBI:456216"/>
        <dbReference type="EC" id="6.2.1.5"/>
    </reaction>
</comment>
<dbReference type="PANTHER" id="PTHR11815">
    <property type="entry name" value="SUCCINYL-COA SYNTHETASE BETA CHAIN"/>
    <property type="match status" value="1"/>
</dbReference>
<feature type="binding site" evidence="10">
    <location>
        <position position="213"/>
    </location>
    <ligand>
        <name>Mg(2+)</name>
        <dbReference type="ChEBI" id="CHEBI:18420"/>
    </ligand>
</feature>
<dbReference type="NCBIfam" id="NF001913">
    <property type="entry name" value="PRK00696.1"/>
    <property type="match status" value="1"/>
</dbReference>
<keyword evidence="2 10" id="KW-0816">Tricarboxylic acid cycle</keyword>
<feature type="binding site" evidence="10">
    <location>
        <position position="264"/>
    </location>
    <ligand>
        <name>substrate</name>
        <note>ligand shared with subunit alpha</note>
    </ligand>
</feature>
<comment type="catalytic activity">
    <reaction evidence="10">
        <text>GTP + succinate + CoA = succinyl-CoA + GDP + phosphate</text>
        <dbReference type="Rhea" id="RHEA:22120"/>
        <dbReference type="ChEBI" id="CHEBI:30031"/>
        <dbReference type="ChEBI" id="CHEBI:37565"/>
        <dbReference type="ChEBI" id="CHEBI:43474"/>
        <dbReference type="ChEBI" id="CHEBI:57287"/>
        <dbReference type="ChEBI" id="CHEBI:57292"/>
        <dbReference type="ChEBI" id="CHEBI:58189"/>
    </reaction>
</comment>
<feature type="binding site" evidence="10">
    <location>
        <position position="99"/>
    </location>
    <ligand>
        <name>ATP</name>
        <dbReference type="ChEBI" id="CHEBI:30616"/>
    </ligand>
</feature>
<feature type="binding site" evidence="10">
    <location>
        <position position="107"/>
    </location>
    <ligand>
        <name>ATP</name>
        <dbReference type="ChEBI" id="CHEBI:30616"/>
    </ligand>
</feature>
<feature type="binding site" evidence="10">
    <location>
        <begin position="321"/>
        <end position="323"/>
    </location>
    <ligand>
        <name>substrate</name>
        <note>ligand shared with subunit alpha</note>
    </ligand>
</feature>
<evidence type="ECO:0000313" key="13">
    <source>
        <dbReference type="Proteomes" id="UP000593594"/>
    </source>
</evidence>
<dbReference type="GO" id="GO:0004775">
    <property type="term" value="F:succinate-CoA ligase (ADP-forming) activity"/>
    <property type="evidence" value="ECO:0007669"/>
    <property type="project" value="UniProtKB-UniRule"/>
</dbReference>
<dbReference type="SUPFAM" id="SSF56059">
    <property type="entry name" value="Glutathione synthetase ATP-binding domain-like"/>
    <property type="match status" value="1"/>
</dbReference>
<evidence type="ECO:0000259" key="11">
    <source>
        <dbReference type="PROSITE" id="PS50975"/>
    </source>
</evidence>
<feature type="binding site" evidence="10">
    <location>
        <position position="102"/>
    </location>
    <ligand>
        <name>ATP</name>
        <dbReference type="ChEBI" id="CHEBI:30616"/>
    </ligand>
</feature>
<dbReference type="InterPro" id="IPR016102">
    <property type="entry name" value="Succinyl-CoA_synth-like"/>
</dbReference>
<comment type="pathway">
    <text evidence="10">Carbohydrate metabolism; tricarboxylic acid cycle; succinate from succinyl-CoA (ligase route): step 1/1.</text>
</comment>
<sequence length="389" mass="41237">MNIHEYQAKAVLGEFGVPVPKGVPAFTPDEAVKAAETLGGPVWVVKAQIHAGGRGKAGGVKVVKSLDDVRAEATRLLGSTLVTHQTGPHGKQVNRLYVEDGSAIARELYLSCLVDRATSRIAFIASTEGGMDIEEVAATTPEKIQTFHVDPAAGFSPYIGRNIAYALGLEGDQVKQCVKLIAGLYKAVEAKDMSLLEINPLIVTEAGDLLCLDAKVNFDDNALFRHKDVAELRDETEEDPKEREAKEYDLNYVALDGTIGCMVNGAGLAMATMDIIKLYGEEPANFLDVGGGATAERVTAAFKIITADPNVQGILVNIFGGIMRCDVIADGVVTAVKEVGLEVPLVVRLEGTNVAEGKKILEESGLNVIPADDLDDAAKKVVAAVKEAA</sequence>